<evidence type="ECO:0000256" key="1">
    <source>
        <dbReference type="ARBA" id="ARBA00004377"/>
    </source>
</evidence>
<evidence type="ECO:0000259" key="9">
    <source>
        <dbReference type="Pfam" id="PF02698"/>
    </source>
</evidence>
<dbReference type="Pfam" id="PF02698">
    <property type="entry name" value="DUF218"/>
    <property type="match status" value="1"/>
</dbReference>
<reference evidence="10 11" key="1">
    <citation type="submission" date="2019-02" db="EMBL/GenBank/DDBJ databases">
        <title>Deep-cultivation of Planctomycetes and their phenomic and genomic characterization uncovers novel biology.</title>
        <authorList>
            <person name="Wiegand S."/>
            <person name="Jogler M."/>
            <person name="Boedeker C."/>
            <person name="Pinto D."/>
            <person name="Vollmers J."/>
            <person name="Rivas-Marin E."/>
            <person name="Kohn T."/>
            <person name="Peeters S.H."/>
            <person name="Heuer A."/>
            <person name="Rast P."/>
            <person name="Oberbeckmann S."/>
            <person name="Bunk B."/>
            <person name="Jeske O."/>
            <person name="Meyerdierks A."/>
            <person name="Storesund J.E."/>
            <person name="Kallscheuer N."/>
            <person name="Luecker S."/>
            <person name="Lage O.M."/>
            <person name="Pohl T."/>
            <person name="Merkel B.J."/>
            <person name="Hornburger P."/>
            <person name="Mueller R.-W."/>
            <person name="Bruemmer F."/>
            <person name="Labrenz M."/>
            <person name="Spormann A.M."/>
            <person name="Op den Camp H."/>
            <person name="Overmann J."/>
            <person name="Amann R."/>
            <person name="Jetten M.S.M."/>
            <person name="Mascher T."/>
            <person name="Medema M.H."/>
            <person name="Devos D.P."/>
            <person name="Kaster A.-K."/>
            <person name="Ovreas L."/>
            <person name="Rohde M."/>
            <person name="Galperin M.Y."/>
            <person name="Jogler C."/>
        </authorList>
    </citation>
    <scope>NUCLEOTIDE SEQUENCE [LARGE SCALE GENOMIC DNA]</scope>
    <source>
        <strain evidence="10 11">Pla133</strain>
    </source>
</reference>
<keyword evidence="3" id="KW-0997">Cell inner membrane</keyword>
<dbReference type="InterPro" id="IPR003848">
    <property type="entry name" value="DUF218"/>
</dbReference>
<dbReference type="CDD" id="cd06259">
    <property type="entry name" value="YdcF-like"/>
    <property type="match status" value="1"/>
</dbReference>
<accession>A0A518BIK6</accession>
<keyword evidence="8" id="KW-0732">Signal</keyword>
<feature type="chain" id="PRO_5021863799" evidence="8">
    <location>
        <begin position="25"/>
        <end position="221"/>
    </location>
</feature>
<evidence type="ECO:0000256" key="6">
    <source>
        <dbReference type="ARBA" id="ARBA00023136"/>
    </source>
</evidence>
<dbReference type="PANTHER" id="PTHR30336:SF0">
    <property type="entry name" value="PROTEIN SANA"/>
    <property type="match status" value="1"/>
</dbReference>
<evidence type="ECO:0000313" key="11">
    <source>
        <dbReference type="Proteomes" id="UP000316921"/>
    </source>
</evidence>
<keyword evidence="2" id="KW-1003">Cell membrane</keyword>
<sequence length="221" mass="23586" precursor="true">MWERVRSVCAGRAKWIAVCGLAVAVPLVCDASVSWSTHVFDDSATIPHRSVALVLGTSPTHEGRPNRFYVARMDAAAALFTAGAVDGILVSGDNGRPDYDESSRMRADLVARGVPAELITCDFAGFRTLDSVVRAKEVFGLDEVTIVSQPFHAERAVVLARSHGLDAIAFGAANPALGSWLKVRAREVVARTLAVADLAIGRRLHFLGPGVAVTTRTPRRG</sequence>
<dbReference type="KEGG" id="pbap:Pla133_18840"/>
<evidence type="ECO:0000256" key="4">
    <source>
        <dbReference type="ARBA" id="ARBA00022692"/>
    </source>
</evidence>
<name>A0A518BIK6_9BACT</name>
<organism evidence="10 11">
    <name type="scientific">Engelhardtia mirabilis</name>
    <dbReference type="NCBI Taxonomy" id="2528011"/>
    <lineage>
        <taxon>Bacteria</taxon>
        <taxon>Pseudomonadati</taxon>
        <taxon>Planctomycetota</taxon>
        <taxon>Planctomycetia</taxon>
        <taxon>Planctomycetia incertae sedis</taxon>
        <taxon>Engelhardtia</taxon>
    </lineage>
</organism>
<dbReference type="AlphaFoldDB" id="A0A518BIK6"/>
<dbReference type="EMBL" id="CP036287">
    <property type="protein sequence ID" value="QDU66808.1"/>
    <property type="molecule type" value="Genomic_DNA"/>
</dbReference>
<evidence type="ECO:0000313" key="10">
    <source>
        <dbReference type="EMBL" id="QDU66808.1"/>
    </source>
</evidence>
<gene>
    <name evidence="10" type="ORF">Pla133_18840</name>
</gene>
<keyword evidence="5" id="KW-1133">Transmembrane helix</keyword>
<dbReference type="GO" id="GO:0005886">
    <property type="term" value="C:plasma membrane"/>
    <property type="evidence" value="ECO:0007669"/>
    <property type="project" value="UniProtKB-SubCell"/>
</dbReference>
<evidence type="ECO:0000256" key="2">
    <source>
        <dbReference type="ARBA" id="ARBA00022475"/>
    </source>
</evidence>
<keyword evidence="4" id="KW-0812">Transmembrane</keyword>
<evidence type="ECO:0000256" key="5">
    <source>
        <dbReference type="ARBA" id="ARBA00022989"/>
    </source>
</evidence>
<evidence type="ECO:0000256" key="3">
    <source>
        <dbReference type="ARBA" id="ARBA00022519"/>
    </source>
</evidence>
<dbReference type="PANTHER" id="PTHR30336">
    <property type="entry name" value="INNER MEMBRANE PROTEIN, PROBABLE PERMEASE"/>
    <property type="match status" value="1"/>
</dbReference>
<dbReference type="InterPro" id="IPR051599">
    <property type="entry name" value="Cell_Envelope_Assoc"/>
</dbReference>
<feature type="signal peptide" evidence="8">
    <location>
        <begin position="1"/>
        <end position="24"/>
    </location>
</feature>
<feature type="domain" description="DUF218" evidence="9">
    <location>
        <begin position="51"/>
        <end position="185"/>
    </location>
</feature>
<keyword evidence="6" id="KW-0472">Membrane</keyword>
<comment type="function">
    <text evidence="7">Participates in the barrier function of the cell envelope.</text>
</comment>
<dbReference type="RefSeq" id="WP_145064614.1">
    <property type="nucleotide sequence ID" value="NZ_CP036287.1"/>
</dbReference>
<comment type="subcellular location">
    <subcellularLocation>
        <location evidence="1">Cell inner membrane</location>
        <topology evidence="1">Single-pass membrane protein</topology>
    </subcellularLocation>
</comment>
<dbReference type="Proteomes" id="UP000316921">
    <property type="component" value="Chromosome"/>
</dbReference>
<evidence type="ECO:0000256" key="7">
    <source>
        <dbReference type="ARBA" id="ARBA00037355"/>
    </source>
</evidence>
<evidence type="ECO:0000256" key="8">
    <source>
        <dbReference type="SAM" id="SignalP"/>
    </source>
</evidence>
<proteinExistence type="predicted"/>
<protein>
    <submittedName>
        <fullName evidence="10">Vancomycin high temperature exclusion protein</fullName>
    </submittedName>
</protein>
<keyword evidence="11" id="KW-1185">Reference proteome</keyword>